<dbReference type="Gene3D" id="1.10.10.60">
    <property type="entry name" value="Homeodomain-like"/>
    <property type="match status" value="1"/>
</dbReference>
<protein>
    <submittedName>
        <fullName evidence="6">Muscle segmentation homeobox-like protein</fullName>
    </submittedName>
</protein>
<accession>A0A443SUP5</accession>
<dbReference type="OrthoDB" id="6159439at2759"/>
<dbReference type="CDD" id="cd00086">
    <property type="entry name" value="homeodomain"/>
    <property type="match status" value="1"/>
</dbReference>
<dbReference type="Proteomes" id="UP000288716">
    <property type="component" value="Unassembled WGS sequence"/>
</dbReference>
<dbReference type="GO" id="GO:1990837">
    <property type="term" value="F:sequence-specific double-stranded DNA binding"/>
    <property type="evidence" value="ECO:0007669"/>
    <property type="project" value="TreeGrafter"/>
</dbReference>
<evidence type="ECO:0000256" key="1">
    <source>
        <dbReference type="ARBA" id="ARBA00004123"/>
    </source>
</evidence>
<dbReference type="SUPFAM" id="SSF46689">
    <property type="entry name" value="Homeodomain-like"/>
    <property type="match status" value="1"/>
</dbReference>
<feature type="domain" description="Homeobox" evidence="5">
    <location>
        <begin position="224"/>
        <end position="238"/>
    </location>
</feature>
<evidence type="ECO:0000256" key="2">
    <source>
        <dbReference type="PROSITE-ProRule" id="PRU00108"/>
    </source>
</evidence>
<keyword evidence="2 3" id="KW-0539">Nucleus</keyword>
<dbReference type="AlphaFoldDB" id="A0A443SUP5"/>
<dbReference type="VEuPathDB" id="VectorBase:LDEU000788"/>
<proteinExistence type="predicted"/>
<keyword evidence="2 3" id="KW-0238">DNA-binding</keyword>
<dbReference type="InterPro" id="IPR042768">
    <property type="entry name" value="MNX1/Ceh-12"/>
</dbReference>
<dbReference type="EMBL" id="NCKV01000224">
    <property type="protein sequence ID" value="RWS31251.1"/>
    <property type="molecule type" value="Genomic_DNA"/>
</dbReference>
<gene>
    <name evidence="6" type="ORF">B4U80_00610</name>
</gene>
<evidence type="ECO:0000256" key="3">
    <source>
        <dbReference type="RuleBase" id="RU000682"/>
    </source>
</evidence>
<sequence>MLSMSSKSTDTSAASFLVNTKSASNFCIDALLAREDPVRSPPSTESVNSDSVPSSPQDFAISPVSRSVSTPVNTTVVNNSVNAANEQSRDQLSPLWSPRHSSSVSINAMNAFTTSMSHSSHQPSVSSAGMPLFPQTVASHPLYAAMYGGMHSSNGPAIGSAVSAGSSGSLMHGSAFHSPLHELKSHPGGLSMDWLARAGLLYHRTPENGSELRVTVQQKPDSLVKIWFQNRRMKWKRSKKSQQESSKQKNGASDIGSEGKSEASQQNVCNQKNSVNSSHNSQSQNENSFSGKRSEERESIALKCTPTNSPSSSCSSLPGLKSLESVNNMCSPSSTWPPNISRHHLTECTRSVTSISIVNPITNKQQLQDPFYRPYVS</sequence>
<dbReference type="Pfam" id="PF00046">
    <property type="entry name" value="Homeodomain"/>
    <property type="match status" value="1"/>
</dbReference>
<evidence type="ECO:0000313" key="6">
    <source>
        <dbReference type="EMBL" id="RWS31251.1"/>
    </source>
</evidence>
<comment type="subcellular location">
    <subcellularLocation>
        <location evidence="1 2 3">Nucleus</location>
    </subcellularLocation>
</comment>
<organism evidence="6 7">
    <name type="scientific">Leptotrombidium deliense</name>
    <dbReference type="NCBI Taxonomy" id="299467"/>
    <lineage>
        <taxon>Eukaryota</taxon>
        <taxon>Metazoa</taxon>
        <taxon>Ecdysozoa</taxon>
        <taxon>Arthropoda</taxon>
        <taxon>Chelicerata</taxon>
        <taxon>Arachnida</taxon>
        <taxon>Acari</taxon>
        <taxon>Acariformes</taxon>
        <taxon>Trombidiformes</taxon>
        <taxon>Prostigmata</taxon>
        <taxon>Anystina</taxon>
        <taxon>Parasitengona</taxon>
        <taxon>Trombiculoidea</taxon>
        <taxon>Trombiculidae</taxon>
        <taxon>Leptotrombidium</taxon>
    </lineage>
</organism>
<dbReference type="STRING" id="299467.A0A443SUP5"/>
<feature type="region of interest" description="Disordered" evidence="4">
    <location>
        <begin position="37"/>
        <end position="66"/>
    </location>
</feature>
<name>A0A443SUP5_9ACAR</name>
<feature type="region of interest" description="Disordered" evidence="4">
    <location>
        <begin position="234"/>
        <end position="297"/>
    </location>
</feature>
<dbReference type="GO" id="GO:0048812">
    <property type="term" value="P:neuron projection morphogenesis"/>
    <property type="evidence" value="ECO:0007669"/>
    <property type="project" value="TreeGrafter"/>
</dbReference>
<dbReference type="InterPro" id="IPR009057">
    <property type="entry name" value="Homeodomain-like_sf"/>
</dbReference>
<dbReference type="PANTHER" id="PTHR24335">
    <property type="entry name" value="MOTOR NEURON AND PANCREAS HOMEOBOX PROTEIN"/>
    <property type="match status" value="1"/>
</dbReference>
<feature type="compositionally biased region" description="Low complexity" evidence="4">
    <location>
        <begin position="270"/>
        <end position="290"/>
    </location>
</feature>
<evidence type="ECO:0000313" key="7">
    <source>
        <dbReference type="Proteomes" id="UP000288716"/>
    </source>
</evidence>
<reference evidence="6 7" key="1">
    <citation type="journal article" date="2018" name="Gigascience">
        <title>Genomes of trombidid mites reveal novel predicted allergens and laterally-transferred genes associated with secondary metabolism.</title>
        <authorList>
            <person name="Dong X."/>
            <person name="Chaisiri K."/>
            <person name="Xia D."/>
            <person name="Armstrong S.D."/>
            <person name="Fang Y."/>
            <person name="Donnelly M.J."/>
            <person name="Kadowaki T."/>
            <person name="McGarry J.W."/>
            <person name="Darby A.C."/>
            <person name="Makepeace B.L."/>
        </authorList>
    </citation>
    <scope>NUCLEOTIDE SEQUENCE [LARGE SCALE GENOMIC DNA]</scope>
    <source>
        <strain evidence="6">UoL-UT</strain>
    </source>
</reference>
<evidence type="ECO:0000259" key="5">
    <source>
        <dbReference type="PROSITE" id="PS50071"/>
    </source>
</evidence>
<dbReference type="InterPro" id="IPR001356">
    <property type="entry name" value="HD"/>
</dbReference>
<dbReference type="PROSITE" id="PS50071">
    <property type="entry name" value="HOMEOBOX_2"/>
    <property type="match status" value="1"/>
</dbReference>
<keyword evidence="2 3" id="KW-0371">Homeobox</keyword>
<dbReference type="GO" id="GO:0007417">
    <property type="term" value="P:central nervous system development"/>
    <property type="evidence" value="ECO:0007669"/>
    <property type="project" value="TreeGrafter"/>
</dbReference>
<feature type="compositionally biased region" description="Polar residues" evidence="4">
    <location>
        <begin position="41"/>
        <end position="57"/>
    </location>
</feature>
<dbReference type="GO" id="GO:0005634">
    <property type="term" value="C:nucleus"/>
    <property type="evidence" value="ECO:0007669"/>
    <property type="project" value="UniProtKB-SubCell"/>
</dbReference>
<dbReference type="PANTHER" id="PTHR24335:SF4">
    <property type="entry name" value="EXTRA-EXTRA"/>
    <property type="match status" value="1"/>
</dbReference>
<keyword evidence="7" id="KW-1185">Reference proteome</keyword>
<feature type="DNA-binding region" description="Homeobox" evidence="2">
    <location>
        <begin position="226"/>
        <end position="239"/>
    </location>
</feature>
<evidence type="ECO:0000256" key="4">
    <source>
        <dbReference type="SAM" id="MobiDB-lite"/>
    </source>
</evidence>
<comment type="caution">
    <text evidence="6">The sequence shown here is derived from an EMBL/GenBank/DDBJ whole genome shotgun (WGS) entry which is preliminary data.</text>
</comment>